<evidence type="ECO:0000256" key="2">
    <source>
        <dbReference type="ARBA" id="ARBA00023015"/>
    </source>
</evidence>
<reference evidence="7 8" key="1">
    <citation type="submission" date="2018-05" db="EMBL/GenBank/DDBJ databases">
        <title>Genetic diversity of glacier-inhabiting Cryobacterium bacteria in China and description of Cryobacterium mengkeensis sp. nov. and Arthrobacter glacialis sp. nov.</title>
        <authorList>
            <person name="Liu Q."/>
            <person name="Xin Y.-H."/>
        </authorList>
    </citation>
    <scope>NUCLEOTIDE SEQUENCE [LARGE SCALE GENOMIC DNA]</scope>
    <source>
        <strain evidence="7 8">SK-1</strain>
    </source>
</reference>
<comment type="similarity">
    <text evidence="1">Belongs to the sigma-70 factor family. ECF subfamily.</text>
</comment>
<dbReference type="InterPro" id="IPR036388">
    <property type="entry name" value="WH-like_DNA-bd_sf"/>
</dbReference>
<dbReference type="InterPro" id="IPR039425">
    <property type="entry name" value="RNA_pol_sigma-70-like"/>
</dbReference>
<evidence type="ECO:0000256" key="3">
    <source>
        <dbReference type="ARBA" id="ARBA00023082"/>
    </source>
</evidence>
<dbReference type="InterPro" id="IPR013249">
    <property type="entry name" value="RNA_pol_sigma70_r4_t2"/>
</dbReference>
<keyword evidence="8" id="KW-1185">Reference proteome</keyword>
<evidence type="ECO:0000313" key="7">
    <source>
        <dbReference type="EMBL" id="PXA67995.1"/>
    </source>
</evidence>
<organism evidence="7 8">
    <name type="scientific">Cryobacterium arcticum</name>
    <dbReference type="NCBI Taxonomy" id="670052"/>
    <lineage>
        <taxon>Bacteria</taxon>
        <taxon>Bacillati</taxon>
        <taxon>Actinomycetota</taxon>
        <taxon>Actinomycetes</taxon>
        <taxon>Micrococcales</taxon>
        <taxon>Microbacteriaceae</taxon>
        <taxon>Cryobacterium</taxon>
    </lineage>
</organism>
<dbReference type="CDD" id="cd06171">
    <property type="entry name" value="Sigma70_r4"/>
    <property type="match status" value="1"/>
</dbReference>
<dbReference type="EMBL" id="QHLY01000012">
    <property type="protein sequence ID" value="PXA67995.1"/>
    <property type="molecule type" value="Genomic_DNA"/>
</dbReference>
<evidence type="ECO:0000313" key="8">
    <source>
        <dbReference type="Proteomes" id="UP000246722"/>
    </source>
</evidence>
<dbReference type="PANTHER" id="PTHR43133">
    <property type="entry name" value="RNA POLYMERASE ECF-TYPE SIGMA FACTO"/>
    <property type="match status" value="1"/>
</dbReference>
<dbReference type="InterPro" id="IPR013325">
    <property type="entry name" value="RNA_pol_sigma_r2"/>
</dbReference>
<evidence type="ECO:0000259" key="6">
    <source>
        <dbReference type="Pfam" id="PF08281"/>
    </source>
</evidence>
<dbReference type="SUPFAM" id="SSF88946">
    <property type="entry name" value="Sigma2 domain of RNA polymerase sigma factors"/>
    <property type="match status" value="1"/>
</dbReference>
<dbReference type="GO" id="GO:0003677">
    <property type="term" value="F:DNA binding"/>
    <property type="evidence" value="ECO:0007669"/>
    <property type="project" value="InterPro"/>
</dbReference>
<evidence type="ECO:0000256" key="4">
    <source>
        <dbReference type="ARBA" id="ARBA00023163"/>
    </source>
</evidence>
<dbReference type="GO" id="GO:0006352">
    <property type="term" value="P:DNA-templated transcription initiation"/>
    <property type="evidence" value="ECO:0007669"/>
    <property type="project" value="InterPro"/>
</dbReference>
<keyword evidence="2" id="KW-0805">Transcription regulation</keyword>
<dbReference type="NCBIfam" id="TIGR02937">
    <property type="entry name" value="sigma70-ECF"/>
    <property type="match status" value="1"/>
</dbReference>
<keyword evidence="3" id="KW-0731">Sigma factor</keyword>
<comment type="caution">
    <text evidence="7">The sequence shown here is derived from an EMBL/GenBank/DDBJ whole genome shotgun (WGS) entry which is preliminary data.</text>
</comment>
<evidence type="ECO:0000256" key="1">
    <source>
        <dbReference type="ARBA" id="ARBA00010641"/>
    </source>
</evidence>
<feature type="domain" description="RNA polymerase sigma factor 70 region 4 type 2" evidence="6">
    <location>
        <begin position="144"/>
        <end position="196"/>
    </location>
</feature>
<protein>
    <submittedName>
        <fullName evidence="7">RNA polymerase subunit sigma-70</fullName>
    </submittedName>
</protein>
<dbReference type="Pfam" id="PF04542">
    <property type="entry name" value="Sigma70_r2"/>
    <property type="match status" value="1"/>
</dbReference>
<dbReference type="SUPFAM" id="SSF88659">
    <property type="entry name" value="Sigma3 and sigma4 domains of RNA polymerase sigma factors"/>
    <property type="match status" value="1"/>
</dbReference>
<proteinExistence type="inferred from homology"/>
<dbReference type="InterPro" id="IPR013324">
    <property type="entry name" value="RNA_pol_sigma_r3/r4-like"/>
</dbReference>
<keyword evidence="4" id="KW-0804">Transcription</keyword>
<dbReference type="GO" id="GO:0016987">
    <property type="term" value="F:sigma factor activity"/>
    <property type="evidence" value="ECO:0007669"/>
    <property type="project" value="UniProtKB-KW"/>
</dbReference>
<dbReference type="AlphaFoldDB" id="A0A317ZT78"/>
<dbReference type="Pfam" id="PF08281">
    <property type="entry name" value="Sigma70_r4_2"/>
    <property type="match status" value="1"/>
</dbReference>
<gene>
    <name evidence="7" type="ORF">CTB96_15145</name>
</gene>
<sequence length="204" mass="22926">MWFSRAFLCPESEELMLLEDVSCPLLVNESDSVLVDFASAGNRAAFDVLILRYRNLMRAFAVKTMRSTVDADDVVQEACITAWEKLSTISDGAHVKGWLMRVVYNKSIDRIRKNRPLPMEFADDLPAALSTSPFNLVEALLQNEALTLATEALPARQRRAWVMREFSGCSYAAIAQELDVPISTVRGLLARARRTLASELEAWR</sequence>
<feature type="domain" description="RNA polymerase sigma-70 region 2" evidence="5">
    <location>
        <begin position="49"/>
        <end position="115"/>
    </location>
</feature>
<evidence type="ECO:0000259" key="5">
    <source>
        <dbReference type="Pfam" id="PF04542"/>
    </source>
</evidence>
<dbReference type="Gene3D" id="1.10.10.10">
    <property type="entry name" value="Winged helix-like DNA-binding domain superfamily/Winged helix DNA-binding domain"/>
    <property type="match status" value="1"/>
</dbReference>
<accession>A0A317ZT78</accession>
<dbReference type="PANTHER" id="PTHR43133:SF51">
    <property type="entry name" value="RNA POLYMERASE SIGMA FACTOR"/>
    <property type="match status" value="1"/>
</dbReference>
<dbReference type="InterPro" id="IPR007627">
    <property type="entry name" value="RNA_pol_sigma70_r2"/>
</dbReference>
<dbReference type="Gene3D" id="1.10.1740.10">
    <property type="match status" value="1"/>
</dbReference>
<dbReference type="Proteomes" id="UP000246722">
    <property type="component" value="Unassembled WGS sequence"/>
</dbReference>
<dbReference type="OrthoDB" id="7376212at2"/>
<name>A0A317ZT78_9MICO</name>
<dbReference type="InterPro" id="IPR014284">
    <property type="entry name" value="RNA_pol_sigma-70_dom"/>
</dbReference>